<proteinExistence type="predicted"/>
<dbReference type="GO" id="GO:0048788">
    <property type="term" value="C:cytoskeleton of presynaptic active zone"/>
    <property type="evidence" value="ECO:0007669"/>
    <property type="project" value="TreeGrafter"/>
</dbReference>
<protein>
    <submittedName>
        <fullName evidence="3">(California timema) hypothetical protein</fullName>
    </submittedName>
</protein>
<dbReference type="AlphaFoldDB" id="A0A7R9JCK9"/>
<dbReference type="InterPro" id="IPR011011">
    <property type="entry name" value="Znf_FYVE_PHD"/>
</dbReference>
<keyword evidence="1" id="KW-0677">Repeat</keyword>
<dbReference type="GO" id="GO:0031267">
    <property type="term" value="F:small GTPase binding"/>
    <property type="evidence" value="ECO:0007669"/>
    <property type="project" value="InterPro"/>
</dbReference>
<dbReference type="PANTHER" id="PTHR12157">
    <property type="entry name" value="REGULATING SYNAPTIC MEMBRANE EXOCYTOSIS PROTEIN"/>
    <property type="match status" value="1"/>
</dbReference>
<dbReference type="PANTHER" id="PTHR12157:SF21">
    <property type="entry name" value="RAB3 INTERACTING MOLECULE, ISOFORM F"/>
    <property type="match status" value="1"/>
</dbReference>
<accession>A0A7R9JCK9</accession>
<dbReference type="Gene3D" id="3.30.60.120">
    <property type="match status" value="1"/>
</dbReference>
<dbReference type="InterPro" id="IPR039032">
    <property type="entry name" value="Rim-like"/>
</dbReference>
<gene>
    <name evidence="3" type="ORF">TCMB3V08_LOCUS9191</name>
</gene>
<organism evidence="3">
    <name type="scientific">Timema californicum</name>
    <name type="common">California timema</name>
    <name type="synonym">Walking stick</name>
    <dbReference type="NCBI Taxonomy" id="61474"/>
    <lineage>
        <taxon>Eukaryota</taxon>
        <taxon>Metazoa</taxon>
        <taxon>Ecdysozoa</taxon>
        <taxon>Arthropoda</taxon>
        <taxon>Hexapoda</taxon>
        <taxon>Insecta</taxon>
        <taxon>Pterygota</taxon>
        <taxon>Neoptera</taxon>
        <taxon>Polyneoptera</taxon>
        <taxon>Phasmatodea</taxon>
        <taxon>Timematodea</taxon>
        <taxon>Timematoidea</taxon>
        <taxon>Timematidae</taxon>
        <taxon>Timema</taxon>
    </lineage>
</organism>
<dbReference type="EMBL" id="OE184476">
    <property type="protein sequence ID" value="CAD7576625.1"/>
    <property type="molecule type" value="Genomic_DNA"/>
</dbReference>
<evidence type="ECO:0000256" key="1">
    <source>
        <dbReference type="ARBA" id="ARBA00022737"/>
    </source>
</evidence>
<dbReference type="InterPro" id="IPR054386">
    <property type="entry name" value="RIM_Znf"/>
</dbReference>
<evidence type="ECO:0000313" key="3">
    <source>
        <dbReference type="EMBL" id="CAD7576625.1"/>
    </source>
</evidence>
<dbReference type="GO" id="GO:0050806">
    <property type="term" value="P:positive regulation of synaptic transmission"/>
    <property type="evidence" value="ECO:0007669"/>
    <property type="project" value="TreeGrafter"/>
</dbReference>
<dbReference type="GO" id="GO:0042391">
    <property type="term" value="P:regulation of membrane potential"/>
    <property type="evidence" value="ECO:0007669"/>
    <property type="project" value="TreeGrafter"/>
</dbReference>
<sequence>MVDRAHTCITLRADMAPGGTMLGTTALGGHQAHNRLDQGYYGGNIVFSLPCLHSVTPSEETKVIIKDILSSLFFGRTQRQPLRELKVLWRIYCLLSSLAALSDNLCGNCRYYGGNIVFSLPWLHSATASEGTAGIMEEILSSLFLGCTQRQPLRELQEGVGRRRNLSTPSRDSSTDITIPRKQDKTYFKLSLRAHRCMRKQDEVQVLEDTIRQRSEQHKKAGVELDATCHICLKTKFADGVGHICNYCNIRCCARCGGKVTLRSNKAPGNETPATTFETLMLLTEPEMQDDFTPYNLAM</sequence>
<dbReference type="GO" id="GO:0044325">
    <property type="term" value="F:transmembrane transporter binding"/>
    <property type="evidence" value="ECO:0007669"/>
    <property type="project" value="TreeGrafter"/>
</dbReference>
<dbReference type="GO" id="GO:0042734">
    <property type="term" value="C:presynaptic membrane"/>
    <property type="evidence" value="ECO:0007669"/>
    <property type="project" value="TreeGrafter"/>
</dbReference>
<dbReference type="SUPFAM" id="SSF57903">
    <property type="entry name" value="FYVE/PHD zinc finger"/>
    <property type="match status" value="1"/>
</dbReference>
<evidence type="ECO:0000259" key="2">
    <source>
        <dbReference type="Pfam" id="PF22601"/>
    </source>
</evidence>
<feature type="domain" description="RIM zinc finger" evidence="2">
    <location>
        <begin position="229"/>
        <end position="266"/>
    </location>
</feature>
<dbReference type="GO" id="GO:0048791">
    <property type="term" value="P:calcium ion-regulated exocytosis of neurotransmitter"/>
    <property type="evidence" value="ECO:0007669"/>
    <property type="project" value="TreeGrafter"/>
</dbReference>
<dbReference type="GO" id="GO:0048167">
    <property type="term" value="P:regulation of synaptic plasticity"/>
    <property type="evidence" value="ECO:0007669"/>
    <property type="project" value="TreeGrafter"/>
</dbReference>
<reference evidence="3" key="1">
    <citation type="submission" date="2020-11" db="EMBL/GenBank/DDBJ databases">
        <authorList>
            <person name="Tran Van P."/>
        </authorList>
    </citation>
    <scope>NUCLEOTIDE SEQUENCE</scope>
</reference>
<dbReference type="Pfam" id="PF22601">
    <property type="entry name" value="RIM2a_ZnF"/>
    <property type="match status" value="1"/>
</dbReference>
<name>A0A7R9JCK9_TIMCA</name>